<feature type="domain" description="HTH lysR-type" evidence="5">
    <location>
        <begin position="1"/>
        <end position="59"/>
    </location>
</feature>
<dbReference type="SUPFAM" id="SSF46785">
    <property type="entry name" value="Winged helix' DNA-binding domain"/>
    <property type="match status" value="1"/>
</dbReference>
<dbReference type="PANTHER" id="PTHR30537">
    <property type="entry name" value="HTH-TYPE TRANSCRIPTIONAL REGULATOR"/>
    <property type="match status" value="1"/>
</dbReference>
<dbReference type="RefSeq" id="WP_128320283.1">
    <property type="nucleotide sequence ID" value="NZ_QKOX01000045.1"/>
</dbReference>
<evidence type="ECO:0000256" key="1">
    <source>
        <dbReference type="ARBA" id="ARBA00009437"/>
    </source>
</evidence>
<dbReference type="Gene3D" id="1.10.10.10">
    <property type="entry name" value="Winged helix-like DNA-binding domain superfamily/Winged helix DNA-binding domain"/>
    <property type="match status" value="1"/>
</dbReference>
<keyword evidence="4" id="KW-0804">Transcription</keyword>
<reference evidence="6 7" key="1">
    <citation type="submission" date="2018-06" db="EMBL/GenBank/DDBJ databases">
        <title>Carbapenemase-producing Enterobacteriaceae present in wastewater treatment plant effluent and nearby surface waters in the US.</title>
        <authorList>
            <person name="Mathys D.A."/>
            <person name="Mollenkopf D.F."/>
            <person name="Feicht S.M."/>
            <person name="Adams R.J."/>
            <person name="Albers A.L."/>
            <person name="Stuever D.M."/>
            <person name="Daniels J.B."/>
            <person name="Wittum T.E."/>
        </authorList>
    </citation>
    <scope>NUCLEOTIDE SEQUENCE [LARGE SCALE GENOMIC DNA]</scope>
    <source>
        <strain evidence="6 7">GEO_47_Down_B</strain>
    </source>
</reference>
<keyword evidence="2" id="KW-0805">Transcription regulation</keyword>
<dbReference type="GO" id="GO:0003700">
    <property type="term" value="F:DNA-binding transcription factor activity"/>
    <property type="evidence" value="ECO:0007669"/>
    <property type="project" value="InterPro"/>
</dbReference>
<proteinExistence type="inferred from homology"/>
<dbReference type="InterPro" id="IPR058163">
    <property type="entry name" value="LysR-type_TF_proteobact-type"/>
</dbReference>
<gene>
    <name evidence="6" type="ORF">DN603_27320</name>
</gene>
<evidence type="ECO:0000313" key="7">
    <source>
        <dbReference type="Proteomes" id="UP000288843"/>
    </source>
</evidence>
<dbReference type="InterPro" id="IPR005119">
    <property type="entry name" value="LysR_subst-bd"/>
</dbReference>
<dbReference type="InterPro" id="IPR036388">
    <property type="entry name" value="WH-like_DNA-bd_sf"/>
</dbReference>
<dbReference type="GO" id="GO:0006351">
    <property type="term" value="P:DNA-templated transcription"/>
    <property type="evidence" value="ECO:0007669"/>
    <property type="project" value="TreeGrafter"/>
</dbReference>
<evidence type="ECO:0000256" key="2">
    <source>
        <dbReference type="ARBA" id="ARBA00023015"/>
    </source>
</evidence>
<accession>A0A443VEZ3</accession>
<organism evidence="6 7">
    <name type="scientific">Raoultella planticola</name>
    <name type="common">Klebsiella planticola</name>
    <dbReference type="NCBI Taxonomy" id="575"/>
    <lineage>
        <taxon>Bacteria</taxon>
        <taxon>Pseudomonadati</taxon>
        <taxon>Pseudomonadota</taxon>
        <taxon>Gammaproteobacteria</taxon>
        <taxon>Enterobacterales</taxon>
        <taxon>Enterobacteriaceae</taxon>
        <taxon>Klebsiella/Raoultella group</taxon>
        <taxon>Raoultella</taxon>
    </lineage>
</organism>
<dbReference type="Proteomes" id="UP000288843">
    <property type="component" value="Unassembled WGS sequence"/>
</dbReference>
<dbReference type="InterPro" id="IPR036390">
    <property type="entry name" value="WH_DNA-bd_sf"/>
</dbReference>
<protein>
    <submittedName>
        <fullName evidence="6">LysR family transcriptional regulator</fullName>
    </submittedName>
</protein>
<dbReference type="Pfam" id="PF00126">
    <property type="entry name" value="HTH_1"/>
    <property type="match status" value="1"/>
</dbReference>
<dbReference type="SUPFAM" id="SSF53850">
    <property type="entry name" value="Periplasmic binding protein-like II"/>
    <property type="match status" value="1"/>
</dbReference>
<dbReference type="PROSITE" id="PS50931">
    <property type="entry name" value="HTH_LYSR"/>
    <property type="match status" value="1"/>
</dbReference>
<dbReference type="FunFam" id="1.10.10.10:FF:000001">
    <property type="entry name" value="LysR family transcriptional regulator"/>
    <property type="match status" value="1"/>
</dbReference>
<name>A0A443VEZ3_RAOPL</name>
<dbReference type="AlphaFoldDB" id="A0A443VEZ3"/>
<dbReference type="Gene3D" id="3.40.190.290">
    <property type="match status" value="1"/>
</dbReference>
<comment type="caution">
    <text evidence="6">The sequence shown here is derived from an EMBL/GenBank/DDBJ whole genome shotgun (WGS) entry which is preliminary data.</text>
</comment>
<dbReference type="PANTHER" id="PTHR30537:SF5">
    <property type="entry name" value="HTH-TYPE TRANSCRIPTIONAL ACTIVATOR TTDR-RELATED"/>
    <property type="match status" value="1"/>
</dbReference>
<evidence type="ECO:0000259" key="5">
    <source>
        <dbReference type="PROSITE" id="PS50931"/>
    </source>
</evidence>
<dbReference type="CDD" id="cd08422">
    <property type="entry name" value="PBP2_CrgA_like"/>
    <property type="match status" value="1"/>
</dbReference>
<dbReference type="InterPro" id="IPR000847">
    <property type="entry name" value="LysR_HTH_N"/>
</dbReference>
<keyword evidence="3" id="KW-0238">DNA-binding</keyword>
<comment type="similarity">
    <text evidence="1">Belongs to the LysR transcriptional regulatory family.</text>
</comment>
<evidence type="ECO:0000256" key="3">
    <source>
        <dbReference type="ARBA" id="ARBA00023125"/>
    </source>
</evidence>
<evidence type="ECO:0000313" key="6">
    <source>
        <dbReference type="EMBL" id="RWT15795.1"/>
    </source>
</evidence>
<sequence length="304" mass="34937">MNYFAAIRTFVSAAELKSFSAAAKELNIETSTISRHVADLEEDLHIALFNRSTRGLTLTEAGTLFYSHATQLLSQWEEAKSSTSALNKRPAGMLRISVPSAFGRMYVMPFVEEFLQVHPEISLDITFNDDVQDLIESRIDLSIRIGILPESTMHARKLAPQRRYAWASPEWVTRHSPTELLPGQQMLMFSRLHGEGWYARKEDTEEEWTRIASNYRFIANDSEALLYACRHGSGVAVLPDWLVYNDVKGNRLQRVFPEWEFSMLRAETAIWIVYPRKRIVSSKVRSFIDFIVEKIGTPPLWHQP</sequence>
<dbReference type="GO" id="GO:0043565">
    <property type="term" value="F:sequence-specific DNA binding"/>
    <property type="evidence" value="ECO:0007669"/>
    <property type="project" value="TreeGrafter"/>
</dbReference>
<evidence type="ECO:0000256" key="4">
    <source>
        <dbReference type="ARBA" id="ARBA00023163"/>
    </source>
</evidence>
<dbReference type="Pfam" id="PF03466">
    <property type="entry name" value="LysR_substrate"/>
    <property type="match status" value="1"/>
</dbReference>
<dbReference type="EMBL" id="QKOX01000045">
    <property type="protein sequence ID" value="RWT15795.1"/>
    <property type="molecule type" value="Genomic_DNA"/>
</dbReference>